<evidence type="ECO:0000259" key="2">
    <source>
        <dbReference type="Pfam" id="PF25086"/>
    </source>
</evidence>
<accession>A0A4Y7JW27</accession>
<feature type="domain" description="DUF7803" evidence="2">
    <location>
        <begin position="3"/>
        <end position="53"/>
    </location>
</feature>
<dbReference type="InterPro" id="IPR056705">
    <property type="entry name" value="DUF7803"/>
</dbReference>
<dbReference type="PANTHER" id="PTHR36047">
    <property type="entry name" value="OS01G0191000 PROTEIN"/>
    <property type="match status" value="1"/>
</dbReference>
<reference evidence="3 4" key="1">
    <citation type="journal article" date="2018" name="Science">
        <title>The opium poppy genome and morphinan production.</title>
        <authorList>
            <person name="Guo L."/>
            <person name="Winzer T."/>
            <person name="Yang X."/>
            <person name="Li Y."/>
            <person name="Ning Z."/>
            <person name="He Z."/>
            <person name="Teodor R."/>
            <person name="Lu Y."/>
            <person name="Bowser T.A."/>
            <person name="Graham I.A."/>
            <person name="Ye K."/>
        </authorList>
    </citation>
    <scope>NUCLEOTIDE SEQUENCE [LARGE SCALE GENOMIC DNA]</scope>
    <source>
        <strain evidence="4">cv. HN1</strain>
        <tissue evidence="3">Leaves</tissue>
    </source>
</reference>
<evidence type="ECO:0000313" key="3">
    <source>
        <dbReference type="EMBL" id="RZC65294.1"/>
    </source>
</evidence>
<dbReference type="PANTHER" id="PTHR36047:SF1">
    <property type="entry name" value="OS01G0191000 PROTEIN"/>
    <property type="match status" value="1"/>
</dbReference>
<evidence type="ECO:0000256" key="1">
    <source>
        <dbReference type="SAM" id="Phobius"/>
    </source>
</evidence>
<keyword evidence="1" id="KW-1133">Transmembrane helix</keyword>
<sequence length="113" mass="12775">MDEPSMDETILVGDDLMTVPSSPIIPPEIASHVLEGIETCDGILRNFFLRYGCDDLYSDLWRACAGPIVDVLVFIMSFDNIFFSLFNNRSLRFTDKHGFRLYILSFSCHAGNS</sequence>
<name>A0A4Y7JW27_PAPSO</name>
<protein>
    <recommendedName>
        <fullName evidence="2">DUF7803 domain-containing protein</fullName>
    </recommendedName>
</protein>
<evidence type="ECO:0000313" key="4">
    <source>
        <dbReference type="Proteomes" id="UP000316621"/>
    </source>
</evidence>
<dbReference type="Proteomes" id="UP000316621">
    <property type="component" value="Chromosome 6"/>
</dbReference>
<dbReference type="Pfam" id="PF25086">
    <property type="entry name" value="DUF7803"/>
    <property type="match status" value="1"/>
</dbReference>
<feature type="transmembrane region" description="Helical" evidence="1">
    <location>
        <begin position="65"/>
        <end position="86"/>
    </location>
</feature>
<gene>
    <name evidence="3" type="ORF">C5167_008988</name>
</gene>
<keyword evidence="4" id="KW-1185">Reference proteome</keyword>
<dbReference type="Gramene" id="RZC65294">
    <property type="protein sequence ID" value="RZC65294"/>
    <property type="gene ID" value="C5167_008988"/>
</dbReference>
<organism evidence="3 4">
    <name type="scientific">Papaver somniferum</name>
    <name type="common">Opium poppy</name>
    <dbReference type="NCBI Taxonomy" id="3469"/>
    <lineage>
        <taxon>Eukaryota</taxon>
        <taxon>Viridiplantae</taxon>
        <taxon>Streptophyta</taxon>
        <taxon>Embryophyta</taxon>
        <taxon>Tracheophyta</taxon>
        <taxon>Spermatophyta</taxon>
        <taxon>Magnoliopsida</taxon>
        <taxon>Ranunculales</taxon>
        <taxon>Papaveraceae</taxon>
        <taxon>Papaveroideae</taxon>
        <taxon>Papaver</taxon>
    </lineage>
</organism>
<dbReference type="AlphaFoldDB" id="A0A4Y7JW27"/>
<proteinExistence type="predicted"/>
<keyword evidence="1" id="KW-0812">Transmembrane</keyword>
<keyword evidence="1" id="KW-0472">Membrane</keyword>
<dbReference type="EMBL" id="CM010720">
    <property type="protein sequence ID" value="RZC65294.1"/>
    <property type="molecule type" value="Genomic_DNA"/>
</dbReference>